<dbReference type="EMBL" id="BJXW01000008">
    <property type="protein sequence ID" value="GEN30522.1"/>
    <property type="molecule type" value="Genomic_DNA"/>
</dbReference>
<dbReference type="AlphaFoldDB" id="A0A511UZH8"/>
<evidence type="ECO:0000256" key="1">
    <source>
        <dbReference type="PROSITE-ProRule" id="PRU00169"/>
    </source>
</evidence>
<feature type="domain" description="Response regulatory" evidence="2">
    <location>
        <begin position="3"/>
        <end position="46"/>
    </location>
</feature>
<dbReference type="InterPro" id="IPR011006">
    <property type="entry name" value="CheY-like_superfamily"/>
</dbReference>
<sequence length="46" mass="5170">MVSILIVDDAKFIRLTLTNILENENHHVIGEAEGGEEAVRFDNMKS</sequence>
<dbReference type="Gene3D" id="3.40.50.2300">
    <property type="match status" value="1"/>
</dbReference>
<name>A0A511UZH8_9BACI</name>
<proteinExistence type="predicted"/>
<dbReference type="GO" id="GO:0000160">
    <property type="term" value="P:phosphorelay signal transduction system"/>
    <property type="evidence" value="ECO:0007669"/>
    <property type="project" value="InterPro"/>
</dbReference>
<comment type="caution">
    <text evidence="3">The sequence shown here is derived from an EMBL/GenBank/DDBJ whole genome shotgun (WGS) entry which is preliminary data.</text>
</comment>
<evidence type="ECO:0000313" key="4">
    <source>
        <dbReference type="Proteomes" id="UP000321491"/>
    </source>
</evidence>
<gene>
    <name evidence="3" type="ORF">CQU01_07600</name>
</gene>
<evidence type="ECO:0000259" key="2">
    <source>
        <dbReference type="PROSITE" id="PS50110"/>
    </source>
</evidence>
<organism evidence="3 4">
    <name type="scientific">Cerasibacillus quisquiliarum</name>
    <dbReference type="NCBI Taxonomy" id="227865"/>
    <lineage>
        <taxon>Bacteria</taxon>
        <taxon>Bacillati</taxon>
        <taxon>Bacillota</taxon>
        <taxon>Bacilli</taxon>
        <taxon>Bacillales</taxon>
        <taxon>Bacillaceae</taxon>
        <taxon>Cerasibacillus</taxon>
    </lineage>
</organism>
<comment type="caution">
    <text evidence="1">Lacks conserved residue(s) required for the propagation of feature annotation.</text>
</comment>
<protein>
    <recommendedName>
        <fullName evidence="2">Response regulatory domain-containing protein</fullName>
    </recommendedName>
</protein>
<evidence type="ECO:0000313" key="3">
    <source>
        <dbReference type="EMBL" id="GEN30522.1"/>
    </source>
</evidence>
<reference evidence="3 4" key="1">
    <citation type="submission" date="2019-07" db="EMBL/GenBank/DDBJ databases">
        <title>Whole genome shotgun sequence of Cerasibacillus quisquiliarum NBRC 102429.</title>
        <authorList>
            <person name="Hosoyama A."/>
            <person name="Uohara A."/>
            <person name="Ohji S."/>
            <person name="Ichikawa N."/>
        </authorList>
    </citation>
    <scope>NUCLEOTIDE SEQUENCE [LARGE SCALE GENOMIC DNA]</scope>
    <source>
        <strain evidence="3 4">NBRC 102429</strain>
    </source>
</reference>
<dbReference type="PROSITE" id="PS50110">
    <property type="entry name" value="RESPONSE_REGULATORY"/>
    <property type="match status" value="1"/>
</dbReference>
<accession>A0A511UZH8</accession>
<dbReference type="InterPro" id="IPR001789">
    <property type="entry name" value="Sig_transdc_resp-reg_receiver"/>
</dbReference>
<dbReference type="Proteomes" id="UP000321491">
    <property type="component" value="Unassembled WGS sequence"/>
</dbReference>
<keyword evidence="4" id="KW-1185">Reference proteome</keyword>
<dbReference type="SUPFAM" id="SSF52172">
    <property type="entry name" value="CheY-like"/>
    <property type="match status" value="1"/>
</dbReference>